<feature type="compositionally biased region" description="Polar residues" evidence="4">
    <location>
        <begin position="16"/>
        <end position="32"/>
    </location>
</feature>
<dbReference type="InterPro" id="IPR028119">
    <property type="entry name" value="Snapin/Pallidin/Snn1"/>
</dbReference>
<keyword evidence="6" id="KW-1185">Reference proteome</keyword>
<keyword evidence="2" id="KW-0175">Coiled coil</keyword>
<accession>A0A2R6WC25</accession>
<dbReference type="OrthoDB" id="5399166at2759"/>
<organism evidence="5 6">
    <name type="scientific">Marchantia polymorpha</name>
    <name type="common">Common liverwort</name>
    <name type="synonym">Marchantia aquatica</name>
    <dbReference type="NCBI Taxonomy" id="3197"/>
    <lineage>
        <taxon>Eukaryota</taxon>
        <taxon>Viridiplantae</taxon>
        <taxon>Streptophyta</taxon>
        <taxon>Embryophyta</taxon>
        <taxon>Marchantiophyta</taxon>
        <taxon>Marchantiopsida</taxon>
        <taxon>Marchantiidae</taxon>
        <taxon>Marchantiales</taxon>
        <taxon>Marchantiaceae</taxon>
        <taxon>Marchantia</taxon>
    </lineage>
</organism>
<dbReference type="InterPro" id="IPR017246">
    <property type="entry name" value="Snapin"/>
</dbReference>
<dbReference type="PANTHER" id="PTHR31305">
    <property type="entry name" value="SNARE-ASSOCIATED PROTEIN SNAPIN"/>
    <property type="match status" value="1"/>
</dbReference>
<dbReference type="Gramene" id="Mp4g09530.1">
    <property type="protein sequence ID" value="Mp4g09530.1.cds"/>
    <property type="gene ID" value="Mp4g09530"/>
</dbReference>
<evidence type="ECO:0000256" key="1">
    <source>
        <dbReference type="ARBA" id="ARBA00006111"/>
    </source>
</evidence>
<evidence type="ECO:0000313" key="5">
    <source>
        <dbReference type="EMBL" id="PTQ31416.1"/>
    </source>
</evidence>
<dbReference type="GO" id="GO:0007040">
    <property type="term" value="P:lysosome organization"/>
    <property type="evidence" value="ECO:0000318"/>
    <property type="project" value="GO_Central"/>
</dbReference>
<evidence type="ECO:0000256" key="3">
    <source>
        <dbReference type="ARBA" id="ARBA00033330"/>
    </source>
</evidence>
<evidence type="ECO:0000256" key="2">
    <source>
        <dbReference type="ARBA" id="ARBA00023054"/>
    </source>
</evidence>
<protein>
    <recommendedName>
        <fullName evidence="3">Biogenesis of lysosome-related organelles complex 1 subunit 7</fullName>
    </recommendedName>
</protein>
<sequence>MASSSEDVRVDAKSDLATSTMNTDAMSHSPETISLDGEQERRVEADGGQESEESSSIAEDPTEVIARGIASVLGPVIKTFETRVEEVVKSQHTLENSIDRLTRELDKLLEDTPLPLGAQHAAKLSGIRKRVGSLSDTLRIVQGRVNSMETMLSDPSEDNVLPMLPLDIKAELMLLRSPGSSLEEHERNEVL</sequence>
<dbReference type="GO" id="GO:0008333">
    <property type="term" value="P:endosome to lysosome transport"/>
    <property type="evidence" value="ECO:0000318"/>
    <property type="project" value="GO_Central"/>
</dbReference>
<dbReference type="GO" id="GO:0000149">
    <property type="term" value="F:SNARE binding"/>
    <property type="evidence" value="ECO:0000318"/>
    <property type="project" value="GO_Central"/>
</dbReference>
<feature type="compositionally biased region" description="Basic and acidic residues" evidence="4">
    <location>
        <begin position="1"/>
        <end position="14"/>
    </location>
</feature>
<gene>
    <name evidence="5" type="ORF">MARPO_0112s0058</name>
</gene>
<reference evidence="6" key="1">
    <citation type="journal article" date="2017" name="Cell">
        <title>Insights into land plant evolution garnered from the Marchantia polymorpha genome.</title>
        <authorList>
            <person name="Bowman J.L."/>
            <person name="Kohchi T."/>
            <person name="Yamato K.T."/>
            <person name="Jenkins J."/>
            <person name="Shu S."/>
            <person name="Ishizaki K."/>
            <person name="Yamaoka S."/>
            <person name="Nishihama R."/>
            <person name="Nakamura Y."/>
            <person name="Berger F."/>
            <person name="Adam C."/>
            <person name="Aki S.S."/>
            <person name="Althoff F."/>
            <person name="Araki T."/>
            <person name="Arteaga-Vazquez M.A."/>
            <person name="Balasubrmanian S."/>
            <person name="Barry K."/>
            <person name="Bauer D."/>
            <person name="Boehm C.R."/>
            <person name="Briginshaw L."/>
            <person name="Caballero-Perez J."/>
            <person name="Catarino B."/>
            <person name="Chen F."/>
            <person name="Chiyoda S."/>
            <person name="Chovatia M."/>
            <person name="Davies K.M."/>
            <person name="Delmans M."/>
            <person name="Demura T."/>
            <person name="Dierschke T."/>
            <person name="Dolan L."/>
            <person name="Dorantes-Acosta A.E."/>
            <person name="Eklund D.M."/>
            <person name="Florent S.N."/>
            <person name="Flores-Sandoval E."/>
            <person name="Fujiyama A."/>
            <person name="Fukuzawa H."/>
            <person name="Galik B."/>
            <person name="Grimanelli D."/>
            <person name="Grimwood J."/>
            <person name="Grossniklaus U."/>
            <person name="Hamada T."/>
            <person name="Haseloff J."/>
            <person name="Hetherington A.J."/>
            <person name="Higo A."/>
            <person name="Hirakawa Y."/>
            <person name="Hundley H.N."/>
            <person name="Ikeda Y."/>
            <person name="Inoue K."/>
            <person name="Inoue S.I."/>
            <person name="Ishida S."/>
            <person name="Jia Q."/>
            <person name="Kakita M."/>
            <person name="Kanazawa T."/>
            <person name="Kawai Y."/>
            <person name="Kawashima T."/>
            <person name="Kennedy M."/>
            <person name="Kinose K."/>
            <person name="Kinoshita T."/>
            <person name="Kohara Y."/>
            <person name="Koide E."/>
            <person name="Komatsu K."/>
            <person name="Kopischke S."/>
            <person name="Kubo M."/>
            <person name="Kyozuka J."/>
            <person name="Lagercrantz U."/>
            <person name="Lin S.S."/>
            <person name="Lindquist E."/>
            <person name="Lipzen A.M."/>
            <person name="Lu C.W."/>
            <person name="De Luna E."/>
            <person name="Martienssen R.A."/>
            <person name="Minamino N."/>
            <person name="Mizutani M."/>
            <person name="Mizutani M."/>
            <person name="Mochizuki N."/>
            <person name="Monte I."/>
            <person name="Mosher R."/>
            <person name="Nagasaki H."/>
            <person name="Nakagami H."/>
            <person name="Naramoto S."/>
            <person name="Nishitani K."/>
            <person name="Ohtani M."/>
            <person name="Okamoto T."/>
            <person name="Okumura M."/>
            <person name="Phillips J."/>
            <person name="Pollak B."/>
            <person name="Reinders A."/>
            <person name="Rovekamp M."/>
            <person name="Sano R."/>
            <person name="Sawa S."/>
            <person name="Schmid M.W."/>
            <person name="Shirakawa M."/>
            <person name="Solano R."/>
            <person name="Spunde A."/>
            <person name="Suetsugu N."/>
            <person name="Sugano S."/>
            <person name="Sugiyama A."/>
            <person name="Sun R."/>
            <person name="Suzuki Y."/>
            <person name="Takenaka M."/>
            <person name="Takezawa D."/>
            <person name="Tomogane H."/>
            <person name="Tsuzuki M."/>
            <person name="Ueda T."/>
            <person name="Umeda M."/>
            <person name="Ward J.M."/>
            <person name="Watanabe Y."/>
            <person name="Yazaki K."/>
            <person name="Yokoyama R."/>
            <person name="Yoshitake Y."/>
            <person name="Yotsui I."/>
            <person name="Zachgo S."/>
            <person name="Schmutz J."/>
        </authorList>
    </citation>
    <scope>NUCLEOTIDE SEQUENCE [LARGE SCALE GENOMIC DNA]</scope>
    <source>
        <strain evidence="6">Tak-1</strain>
    </source>
</reference>
<comment type="similarity">
    <text evidence="1">Belongs to the SNAPIN family.</text>
</comment>
<proteinExistence type="inferred from homology"/>
<dbReference type="GO" id="GO:0006886">
    <property type="term" value="P:intracellular protein transport"/>
    <property type="evidence" value="ECO:0007669"/>
    <property type="project" value="InterPro"/>
</dbReference>
<feature type="region of interest" description="Disordered" evidence="4">
    <location>
        <begin position="1"/>
        <end position="62"/>
    </location>
</feature>
<dbReference type="GO" id="GO:0030141">
    <property type="term" value="C:secretory granule"/>
    <property type="evidence" value="ECO:0000318"/>
    <property type="project" value="GO_Central"/>
</dbReference>
<dbReference type="GO" id="GO:0032418">
    <property type="term" value="P:lysosome localization"/>
    <property type="evidence" value="ECO:0000318"/>
    <property type="project" value="GO_Central"/>
</dbReference>
<dbReference type="Proteomes" id="UP000244005">
    <property type="component" value="Unassembled WGS sequence"/>
</dbReference>
<evidence type="ECO:0000313" key="6">
    <source>
        <dbReference type="Proteomes" id="UP000244005"/>
    </source>
</evidence>
<dbReference type="Pfam" id="PF14712">
    <property type="entry name" value="Snapin_Pallidin"/>
    <property type="match status" value="1"/>
</dbReference>
<dbReference type="PANTHER" id="PTHR31305:SF2">
    <property type="entry name" value="SNARE-ASSOCIATED PROTEIN SNAPIN"/>
    <property type="match status" value="1"/>
</dbReference>
<name>A0A2R6WC25_MARPO</name>
<dbReference type="AlphaFoldDB" id="A0A2R6WC25"/>
<dbReference type="GO" id="GO:0031083">
    <property type="term" value="C:BLOC-1 complex"/>
    <property type="evidence" value="ECO:0007669"/>
    <property type="project" value="InterPro"/>
</dbReference>
<evidence type="ECO:0000256" key="4">
    <source>
        <dbReference type="SAM" id="MobiDB-lite"/>
    </source>
</evidence>
<dbReference type="EMBL" id="KZ772784">
    <property type="protein sequence ID" value="PTQ31416.1"/>
    <property type="molecule type" value="Genomic_DNA"/>
</dbReference>